<dbReference type="InterPro" id="IPR020904">
    <property type="entry name" value="Sc_DH/Rdtase_CS"/>
</dbReference>
<dbReference type="PROSITE" id="PS00061">
    <property type="entry name" value="ADH_SHORT"/>
    <property type="match status" value="1"/>
</dbReference>
<comment type="caution">
    <text evidence="3">The sequence shown here is derived from an EMBL/GenBank/DDBJ whole genome shotgun (WGS) entry which is preliminary data.</text>
</comment>
<dbReference type="PANTHER" id="PTHR43943">
    <property type="entry name" value="DEHYDROGENASE/REDUCTASE (SDR FAMILY) MEMBER 4"/>
    <property type="match status" value="1"/>
</dbReference>
<dbReference type="EMBL" id="JBHTMP010000001">
    <property type="protein sequence ID" value="MFD1319803.1"/>
    <property type="molecule type" value="Genomic_DNA"/>
</dbReference>
<feature type="domain" description="Ketoreductase" evidence="2">
    <location>
        <begin position="16"/>
        <end position="189"/>
    </location>
</feature>
<dbReference type="RefSeq" id="WP_377566146.1">
    <property type="nucleotide sequence ID" value="NZ_JBHTMP010000001.1"/>
</dbReference>
<dbReference type="InterPro" id="IPR057326">
    <property type="entry name" value="KR_dom"/>
</dbReference>
<name>A0ABW3Y5W2_9ACTN</name>
<protein>
    <submittedName>
        <fullName evidence="3">SDR family oxidoreductase</fullName>
    </submittedName>
</protein>
<organism evidence="3 4">
    <name type="scientific">Micromonospora sonneratiae</name>
    <dbReference type="NCBI Taxonomy" id="1184706"/>
    <lineage>
        <taxon>Bacteria</taxon>
        <taxon>Bacillati</taxon>
        <taxon>Actinomycetota</taxon>
        <taxon>Actinomycetes</taxon>
        <taxon>Micromonosporales</taxon>
        <taxon>Micromonosporaceae</taxon>
        <taxon>Micromonospora</taxon>
    </lineage>
</organism>
<evidence type="ECO:0000313" key="4">
    <source>
        <dbReference type="Proteomes" id="UP001597260"/>
    </source>
</evidence>
<dbReference type="CDD" id="cd05233">
    <property type="entry name" value="SDR_c"/>
    <property type="match status" value="1"/>
</dbReference>
<proteinExistence type="inferred from homology"/>
<dbReference type="PRINTS" id="PR00080">
    <property type="entry name" value="SDRFAMILY"/>
</dbReference>
<dbReference type="PANTHER" id="PTHR43943:SF2">
    <property type="entry name" value="DEHYDROGENASE_REDUCTASE 4"/>
    <property type="match status" value="1"/>
</dbReference>
<accession>A0ABW3Y5W2</accession>
<dbReference type="InterPro" id="IPR002347">
    <property type="entry name" value="SDR_fam"/>
</dbReference>
<dbReference type="Pfam" id="PF13561">
    <property type="entry name" value="adh_short_C2"/>
    <property type="match status" value="1"/>
</dbReference>
<sequence length="261" mass="26176">MTAKSEHPNVGRLAGRVAVVTGASRGIGLAIAQRFIDEGARVVITGRKPAPLAEAVTALGGPAVAHGVPGAADDPEHQARTIAEATGTFGRLDILVNNAGTNPVYGPLTGLDPGAARKIMEVNTLGALGWVQRACAAGFGEHGGAVVNISSVSALRPAAGIAFYGVSKAALNQLTAALAVELAPRIRVNAVAPAVVKTRFAAALYTGREAEVAAGYPLGRLGEPADVAAAVAFLASPDAAWITGQTLIVDGGLTITDRAVG</sequence>
<gene>
    <name evidence="3" type="ORF">ACFQ4H_01730</name>
</gene>
<reference evidence="4" key="1">
    <citation type="journal article" date="2019" name="Int. J. Syst. Evol. Microbiol.">
        <title>The Global Catalogue of Microorganisms (GCM) 10K type strain sequencing project: providing services to taxonomists for standard genome sequencing and annotation.</title>
        <authorList>
            <consortium name="The Broad Institute Genomics Platform"/>
            <consortium name="The Broad Institute Genome Sequencing Center for Infectious Disease"/>
            <person name="Wu L."/>
            <person name="Ma J."/>
        </authorList>
    </citation>
    <scope>NUCLEOTIDE SEQUENCE [LARGE SCALE GENOMIC DNA]</scope>
    <source>
        <strain evidence="4">JCM 31037</strain>
    </source>
</reference>
<dbReference type="SMART" id="SM00822">
    <property type="entry name" value="PKS_KR"/>
    <property type="match status" value="1"/>
</dbReference>
<keyword evidence="4" id="KW-1185">Reference proteome</keyword>
<dbReference type="Proteomes" id="UP001597260">
    <property type="component" value="Unassembled WGS sequence"/>
</dbReference>
<evidence type="ECO:0000313" key="3">
    <source>
        <dbReference type="EMBL" id="MFD1319803.1"/>
    </source>
</evidence>
<dbReference type="InterPro" id="IPR036291">
    <property type="entry name" value="NAD(P)-bd_dom_sf"/>
</dbReference>
<dbReference type="NCBIfam" id="NF005559">
    <property type="entry name" value="PRK07231.1"/>
    <property type="match status" value="1"/>
</dbReference>
<dbReference type="Gene3D" id="3.40.50.720">
    <property type="entry name" value="NAD(P)-binding Rossmann-like Domain"/>
    <property type="match status" value="1"/>
</dbReference>
<dbReference type="SUPFAM" id="SSF51735">
    <property type="entry name" value="NAD(P)-binding Rossmann-fold domains"/>
    <property type="match status" value="1"/>
</dbReference>
<dbReference type="PRINTS" id="PR00081">
    <property type="entry name" value="GDHRDH"/>
</dbReference>
<evidence type="ECO:0000259" key="2">
    <source>
        <dbReference type="SMART" id="SM00822"/>
    </source>
</evidence>
<comment type="similarity">
    <text evidence="1">Belongs to the short-chain dehydrogenases/reductases (SDR) family.</text>
</comment>
<evidence type="ECO:0000256" key="1">
    <source>
        <dbReference type="ARBA" id="ARBA00006484"/>
    </source>
</evidence>